<feature type="transmembrane region" description="Helical" evidence="10">
    <location>
        <begin position="6"/>
        <end position="22"/>
    </location>
</feature>
<keyword evidence="6" id="KW-0653">Protein transport</keyword>
<evidence type="ECO:0000256" key="10">
    <source>
        <dbReference type="SAM" id="Phobius"/>
    </source>
</evidence>
<dbReference type="Pfam" id="PF11356">
    <property type="entry name" value="T2SSC"/>
    <property type="match status" value="1"/>
</dbReference>
<feature type="domain" description="Type II secretion system protein GspC N-terminal" evidence="11">
    <location>
        <begin position="8"/>
        <end position="154"/>
    </location>
</feature>
<evidence type="ECO:0000256" key="3">
    <source>
        <dbReference type="ARBA" id="ARBA00022475"/>
    </source>
</evidence>
<keyword evidence="8 10" id="KW-0472">Membrane</keyword>
<dbReference type="AlphaFoldDB" id="A0A7T6AQ45"/>
<proteinExistence type="predicted"/>
<sequence length="238" mass="26148">MTALRLTIIALLVYAGVSFWYGRLEERFQKPLPTVSTGKQEELPEVEEAGEDSEKIEEGNYRIILKRNIFQSLVGERDGLSSADVDDLAETTLQLALLGTITGEKDDARAIIRNEKNSLEELYPVGASVQGAVISHITRGKVVLLVNGREEVLTIKAPENDDNEPRVSPRLDGRIMQQTGGLSEGGDTIKVPEAQPRRRISFRNTAPSQETKQFNQQPPPVPESAQETGKQSPSAASQ</sequence>
<dbReference type="GO" id="GO:0015031">
    <property type="term" value="P:protein transport"/>
    <property type="evidence" value="ECO:0007669"/>
    <property type="project" value="UniProtKB-KW"/>
</dbReference>
<evidence type="ECO:0000256" key="4">
    <source>
        <dbReference type="ARBA" id="ARBA00022519"/>
    </source>
</evidence>
<feature type="compositionally biased region" description="Basic and acidic residues" evidence="9">
    <location>
        <begin position="163"/>
        <end position="173"/>
    </location>
</feature>
<keyword evidence="2" id="KW-0813">Transport</keyword>
<dbReference type="RefSeq" id="WP_199264153.1">
    <property type="nucleotide sequence ID" value="NZ_CP054140.1"/>
</dbReference>
<name>A0A7T6AQ45_9BACT</name>
<dbReference type="Gene3D" id="2.30.30.830">
    <property type="match status" value="1"/>
</dbReference>
<feature type="region of interest" description="Disordered" evidence="9">
    <location>
        <begin position="35"/>
        <end position="54"/>
    </location>
</feature>
<evidence type="ECO:0000256" key="7">
    <source>
        <dbReference type="ARBA" id="ARBA00022989"/>
    </source>
</evidence>
<evidence type="ECO:0000313" key="12">
    <source>
        <dbReference type="EMBL" id="QQG65331.1"/>
    </source>
</evidence>
<dbReference type="GO" id="GO:0005886">
    <property type="term" value="C:plasma membrane"/>
    <property type="evidence" value="ECO:0007669"/>
    <property type="project" value="UniProtKB-SubCell"/>
</dbReference>
<accession>A0A7T6AQ45</accession>
<feature type="region of interest" description="Disordered" evidence="9">
    <location>
        <begin position="156"/>
        <end position="238"/>
    </location>
</feature>
<evidence type="ECO:0000256" key="1">
    <source>
        <dbReference type="ARBA" id="ARBA00004533"/>
    </source>
</evidence>
<dbReference type="EMBL" id="CP054140">
    <property type="protein sequence ID" value="QQG65331.1"/>
    <property type="molecule type" value="Genomic_DNA"/>
</dbReference>
<evidence type="ECO:0000256" key="6">
    <source>
        <dbReference type="ARBA" id="ARBA00022927"/>
    </source>
</evidence>
<organism evidence="12 13">
    <name type="scientific">Desulfobulbus oligotrophicus</name>
    <dbReference type="NCBI Taxonomy" id="1909699"/>
    <lineage>
        <taxon>Bacteria</taxon>
        <taxon>Pseudomonadati</taxon>
        <taxon>Thermodesulfobacteriota</taxon>
        <taxon>Desulfobulbia</taxon>
        <taxon>Desulfobulbales</taxon>
        <taxon>Desulfobulbaceae</taxon>
        <taxon>Desulfobulbus</taxon>
    </lineage>
</organism>
<evidence type="ECO:0000256" key="8">
    <source>
        <dbReference type="ARBA" id="ARBA00023136"/>
    </source>
</evidence>
<evidence type="ECO:0000313" key="13">
    <source>
        <dbReference type="Proteomes" id="UP000596092"/>
    </source>
</evidence>
<reference evidence="12 13" key="1">
    <citation type="submission" date="2020-05" db="EMBL/GenBank/DDBJ databases">
        <title>Complete genome of Desulfobulbus oligotrophicus.</title>
        <authorList>
            <person name="Podar M."/>
        </authorList>
    </citation>
    <scope>NUCLEOTIDE SEQUENCE [LARGE SCALE GENOMIC DNA]</scope>
    <source>
        <strain evidence="12 13">Prop6</strain>
    </source>
</reference>
<dbReference type="KEGG" id="dog:HP555_05350"/>
<keyword evidence="5 10" id="KW-0812">Transmembrane</keyword>
<evidence type="ECO:0000256" key="5">
    <source>
        <dbReference type="ARBA" id="ARBA00022692"/>
    </source>
</evidence>
<feature type="compositionally biased region" description="Polar residues" evidence="9">
    <location>
        <begin position="225"/>
        <end position="238"/>
    </location>
</feature>
<gene>
    <name evidence="12" type="ORF">HP555_05350</name>
</gene>
<dbReference type="Proteomes" id="UP000596092">
    <property type="component" value="Chromosome"/>
</dbReference>
<keyword evidence="3" id="KW-1003">Cell membrane</keyword>
<feature type="compositionally biased region" description="Polar residues" evidence="9">
    <location>
        <begin position="202"/>
        <end position="216"/>
    </location>
</feature>
<comment type="subcellular location">
    <subcellularLocation>
        <location evidence="1">Cell inner membrane</location>
    </subcellularLocation>
</comment>
<dbReference type="InterPro" id="IPR024961">
    <property type="entry name" value="T2SS_GspC_N"/>
</dbReference>
<evidence type="ECO:0000259" key="11">
    <source>
        <dbReference type="Pfam" id="PF11356"/>
    </source>
</evidence>
<keyword evidence="4" id="KW-0997">Cell inner membrane</keyword>
<protein>
    <recommendedName>
        <fullName evidence="11">Type II secretion system protein GspC N-terminal domain-containing protein</fullName>
    </recommendedName>
</protein>
<keyword evidence="7 10" id="KW-1133">Transmembrane helix</keyword>
<evidence type="ECO:0000256" key="2">
    <source>
        <dbReference type="ARBA" id="ARBA00022448"/>
    </source>
</evidence>
<keyword evidence="13" id="KW-1185">Reference proteome</keyword>
<evidence type="ECO:0000256" key="9">
    <source>
        <dbReference type="SAM" id="MobiDB-lite"/>
    </source>
</evidence>